<dbReference type="Proteomes" id="UP000654075">
    <property type="component" value="Unassembled WGS sequence"/>
</dbReference>
<protein>
    <submittedName>
        <fullName evidence="3">Uncharacterized protein</fullName>
    </submittedName>
</protein>
<evidence type="ECO:0000313" key="2">
    <source>
        <dbReference type="EMBL" id="CAE8617877.1"/>
    </source>
</evidence>
<keyword evidence="5" id="KW-1185">Reference proteome</keyword>
<evidence type="ECO:0000313" key="3">
    <source>
        <dbReference type="EMBL" id="CAE8693247.1"/>
    </source>
</evidence>
<name>A0A813JZU2_POLGL</name>
<dbReference type="Proteomes" id="UP000626109">
    <property type="component" value="Unassembled WGS sequence"/>
</dbReference>
<sequence>MEVSKHSGQSTIADCSPLNFTRSHETCRKSAGCVNGRFPSSVAKHDARAARPSHARNAVTNRTMPVEMRPARDATTAEAAATRFQIWESKQSLSHFQEMAAGMLAARPAKRIRTPLDMSAHAVGGLFG</sequence>
<comment type="caution">
    <text evidence="3">The sequence shown here is derived from an EMBL/GenBank/DDBJ whole genome shotgun (WGS) entry which is preliminary data.</text>
</comment>
<gene>
    <name evidence="2" type="ORF">PGLA1383_LOCUS35534</name>
    <name evidence="3" type="ORF">PGLA2088_LOCUS28311</name>
</gene>
<dbReference type="AlphaFoldDB" id="A0A813JZU2"/>
<accession>A0A813JZU2</accession>
<dbReference type="EMBL" id="CAJNNW010027819">
    <property type="protein sequence ID" value="CAE8693247.1"/>
    <property type="molecule type" value="Genomic_DNA"/>
</dbReference>
<reference evidence="3" key="1">
    <citation type="submission" date="2021-02" db="EMBL/GenBank/DDBJ databases">
        <authorList>
            <person name="Dougan E. K."/>
            <person name="Rhodes N."/>
            <person name="Thang M."/>
            <person name="Chan C."/>
        </authorList>
    </citation>
    <scope>NUCLEOTIDE SEQUENCE</scope>
</reference>
<evidence type="ECO:0000313" key="5">
    <source>
        <dbReference type="Proteomes" id="UP000654075"/>
    </source>
</evidence>
<feature type="region of interest" description="Disordered" evidence="1">
    <location>
        <begin position="44"/>
        <end position="77"/>
    </location>
</feature>
<evidence type="ECO:0000313" key="4">
    <source>
        <dbReference type="Proteomes" id="UP000626109"/>
    </source>
</evidence>
<dbReference type="EMBL" id="CAJNNV010026314">
    <property type="protein sequence ID" value="CAE8617877.1"/>
    <property type="molecule type" value="Genomic_DNA"/>
</dbReference>
<organism evidence="3 4">
    <name type="scientific">Polarella glacialis</name>
    <name type="common">Dinoflagellate</name>
    <dbReference type="NCBI Taxonomy" id="89957"/>
    <lineage>
        <taxon>Eukaryota</taxon>
        <taxon>Sar</taxon>
        <taxon>Alveolata</taxon>
        <taxon>Dinophyceae</taxon>
        <taxon>Suessiales</taxon>
        <taxon>Suessiaceae</taxon>
        <taxon>Polarella</taxon>
    </lineage>
</organism>
<evidence type="ECO:0000256" key="1">
    <source>
        <dbReference type="SAM" id="MobiDB-lite"/>
    </source>
</evidence>
<proteinExistence type="predicted"/>